<feature type="binding site" evidence="9">
    <location>
        <position position="69"/>
    </location>
    <ligand>
        <name>ATP</name>
        <dbReference type="ChEBI" id="CHEBI:30616"/>
    </ligand>
</feature>
<protein>
    <recommendedName>
        <fullName evidence="9">Holliday junction branch migration complex subunit RuvB</fullName>
        <ecNumber evidence="9">3.6.4.-</ecNumber>
    </recommendedName>
</protein>
<dbReference type="RefSeq" id="WP_210536443.1">
    <property type="nucleotide sequence ID" value="NZ_JAGKTC010000002.1"/>
</dbReference>
<keyword evidence="4 9" id="KW-0378">Hydrolase</keyword>
<dbReference type="InterPro" id="IPR004605">
    <property type="entry name" value="DNA_helicase_Holl-junc_RuvB"/>
</dbReference>
<evidence type="ECO:0000256" key="8">
    <source>
        <dbReference type="ARBA" id="ARBA00023204"/>
    </source>
</evidence>
<dbReference type="SUPFAM" id="SSF52540">
    <property type="entry name" value="P-loop containing nucleoside triphosphate hydrolases"/>
    <property type="match status" value="1"/>
</dbReference>
<feature type="region of interest" description="Head domain (RuvB-H)" evidence="9">
    <location>
        <begin position="257"/>
        <end position="343"/>
    </location>
</feature>
<reference evidence="11" key="1">
    <citation type="journal article" date="2016" name="Int. J. Syst. Evol. Microbiol.">
        <title>Pseudoxanthomonas helianthi sp. nov., isolated from roots of Jerusalem artichoke (Helianthus tuberosus).</title>
        <authorList>
            <person name="Kittiwongwattana C."/>
            <person name="Thawai C."/>
        </authorList>
    </citation>
    <scope>NUCLEOTIDE SEQUENCE</scope>
    <source>
        <strain evidence="11">110414</strain>
    </source>
</reference>
<evidence type="ECO:0000256" key="1">
    <source>
        <dbReference type="ARBA" id="ARBA00022490"/>
    </source>
</evidence>
<keyword evidence="6 9" id="KW-0238">DNA-binding</keyword>
<evidence type="ECO:0000256" key="3">
    <source>
        <dbReference type="ARBA" id="ARBA00022763"/>
    </source>
</evidence>
<keyword evidence="3 9" id="KW-0227">DNA damage</keyword>
<comment type="function">
    <text evidence="9">The RuvA-RuvB-RuvC complex processes Holliday junction (HJ) DNA during genetic recombination and DNA repair, while the RuvA-RuvB complex plays an important role in the rescue of blocked DNA replication forks via replication fork reversal (RFR). RuvA specifically binds to HJ cruciform DNA, conferring on it an open structure. The RuvB hexamer acts as an ATP-dependent pump, pulling dsDNA into and through the RuvAB complex. RuvB forms 2 homohexamers on either side of HJ DNA bound by 1 or 2 RuvA tetramers; 4 subunits per hexamer contact DNA at a time. Coordinated motions by a converter formed by DNA-disengaged RuvB subunits stimulates ATP hydrolysis and nucleotide exchange. Immobilization of the converter enables RuvB to convert the ATP-contained energy into a lever motion, pulling 2 nucleotides of DNA out of the RuvA tetramer per ATP hydrolyzed, thus driving DNA branch migration. The RuvB motors rotate together with the DNA substrate, which together with the progressing nucleotide cycle form the mechanistic basis for DNA recombination by continuous HJ branch migration. Branch migration allows RuvC to scan DNA until it finds its consensus sequence, where it cleaves and resolves cruciform DNA.</text>
</comment>
<evidence type="ECO:0000256" key="2">
    <source>
        <dbReference type="ARBA" id="ARBA00022741"/>
    </source>
</evidence>
<comment type="caution">
    <text evidence="11">The sequence shown here is derived from an EMBL/GenBank/DDBJ whole genome shotgun (WGS) entry which is preliminary data.</text>
</comment>
<evidence type="ECO:0000256" key="7">
    <source>
        <dbReference type="ARBA" id="ARBA00023172"/>
    </source>
</evidence>
<dbReference type="GO" id="GO:0016787">
    <property type="term" value="F:hydrolase activity"/>
    <property type="evidence" value="ECO:0007669"/>
    <property type="project" value="UniProtKB-KW"/>
</dbReference>
<dbReference type="Pfam" id="PF05491">
    <property type="entry name" value="WHD_RuvB"/>
    <property type="match status" value="1"/>
</dbReference>
<feature type="binding site" evidence="9">
    <location>
        <position position="68"/>
    </location>
    <ligand>
        <name>Mg(2+)</name>
        <dbReference type="ChEBI" id="CHEBI:18420"/>
    </ligand>
</feature>
<keyword evidence="12" id="KW-1185">Reference proteome</keyword>
<feature type="binding site" evidence="9">
    <location>
        <position position="22"/>
    </location>
    <ligand>
        <name>ATP</name>
        <dbReference type="ChEBI" id="CHEBI:30616"/>
    </ligand>
</feature>
<feature type="region of interest" description="Large ATPase domain (RuvB-L)" evidence="9">
    <location>
        <begin position="3"/>
        <end position="183"/>
    </location>
</feature>
<dbReference type="InterPro" id="IPR041445">
    <property type="entry name" value="AAA_lid_4"/>
</dbReference>
<feature type="binding site" evidence="9">
    <location>
        <position position="312"/>
    </location>
    <ligand>
        <name>DNA</name>
        <dbReference type="ChEBI" id="CHEBI:16991"/>
    </ligand>
</feature>
<dbReference type="CDD" id="cd00009">
    <property type="entry name" value="AAA"/>
    <property type="match status" value="1"/>
</dbReference>
<feature type="region of interest" description="Small ATPAse domain (RuvB-S)" evidence="9">
    <location>
        <begin position="184"/>
        <end position="254"/>
    </location>
</feature>
<dbReference type="FunFam" id="3.40.50.300:FF:000073">
    <property type="entry name" value="Holliday junction ATP-dependent DNA helicase RuvB"/>
    <property type="match status" value="1"/>
</dbReference>
<keyword evidence="7 9" id="KW-0233">DNA recombination</keyword>
<dbReference type="Gene3D" id="1.10.10.10">
    <property type="entry name" value="Winged helix-like DNA-binding domain superfamily/Winged helix DNA-binding domain"/>
    <property type="match status" value="1"/>
</dbReference>
<organism evidence="11 12">
    <name type="scientific">Pseudoxanthomonas helianthi</name>
    <dbReference type="NCBI Taxonomy" id="1453541"/>
    <lineage>
        <taxon>Bacteria</taxon>
        <taxon>Pseudomonadati</taxon>
        <taxon>Pseudomonadota</taxon>
        <taxon>Gammaproteobacteria</taxon>
        <taxon>Lysobacterales</taxon>
        <taxon>Lysobacteraceae</taxon>
        <taxon>Pseudoxanthomonas</taxon>
    </lineage>
</organism>
<dbReference type="NCBIfam" id="TIGR00635">
    <property type="entry name" value="ruvB"/>
    <property type="match status" value="1"/>
</dbReference>
<dbReference type="Gene3D" id="1.10.8.60">
    <property type="match status" value="1"/>
</dbReference>
<dbReference type="GO" id="GO:0005737">
    <property type="term" value="C:cytoplasm"/>
    <property type="evidence" value="ECO:0007669"/>
    <property type="project" value="UniProtKB-SubCell"/>
</dbReference>
<feature type="binding site" evidence="9">
    <location>
        <position position="173"/>
    </location>
    <ligand>
        <name>ATP</name>
        <dbReference type="ChEBI" id="CHEBI:30616"/>
    </ligand>
</feature>
<evidence type="ECO:0000256" key="4">
    <source>
        <dbReference type="ARBA" id="ARBA00022801"/>
    </source>
</evidence>
<name>A0A941AWS9_9GAMM</name>
<feature type="binding site" evidence="9">
    <location>
        <position position="64"/>
    </location>
    <ligand>
        <name>ATP</name>
        <dbReference type="ChEBI" id="CHEBI:30616"/>
    </ligand>
</feature>
<proteinExistence type="inferred from homology"/>
<dbReference type="Pfam" id="PF17864">
    <property type="entry name" value="AAA_lid_4"/>
    <property type="match status" value="1"/>
</dbReference>
<dbReference type="SUPFAM" id="SSF46785">
    <property type="entry name" value="Winged helix' DNA-binding domain"/>
    <property type="match status" value="1"/>
</dbReference>
<dbReference type="InterPro" id="IPR027417">
    <property type="entry name" value="P-loop_NTPase"/>
</dbReference>
<dbReference type="GO" id="GO:0006281">
    <property type="term" value="P:DNA repair"/>
    <property type="evidence" value="ECO:0007669"/>
    <property type="project" value="UniProtKB-UniRule"/>
</dbReference>
<reference evidence="11" key="2">
    <citation type="submission" date="2021-03" db="EMBL/GenBank/DDBJ databases">
        <authorList>
            <person name="Cao W."/>
        </authorList>
    </citation>
    <scope>NUCLEOTIDE SEQUENCE</scope>
    <source>
        <strain evidence="11">110414</strain>
    </source>
</reference>
<dbReference type="Pfam" id="PF05496">
    <property type="entry name" value="RuvB_N"/>
    <property type="match status" value="1"/>
</dbReference>
<evidence type="ECO:0000313" key="11">
    <source>
        <dbReference type="EMBL" id="MBP3984573.1"/>
    </source>
</evidence>
<dbReference type="InterPro" id="IPR003593">
    <property type="entry name" value="AAA+_ATPase"/>
</dbReference>
<evidence type="ECO:0000313" key="12">
    <source>
        <dbReference type="Proteomes" id="UP000673447"/>
    </source>
</evidence>
<evidence type="ECO:0000256" key="6">
    <source>
        <dbReference type="ARBA" id="ARBA00023125"/>
    </source>
</evidence>
<keyword evidence="8 9" id="KW-0234">DNA repair</keyword>
<dbReference type="GO" id="GO:0048476">
    <property type="term" value="C:Holliday junction resolvase complex"/>
    <property type="evidence" value="ECO:0007669"/>
    <property type="project" value="UniProtKB-UniRule"/>
</dbReference>
<dbReference type="SMART" id="SM00382">
    <property type="entry name" value="AAA"/>
    <property type="match status" value="1"/>
</dbReference>
<feature type="domain" description="AAA+ ATPase" evidence="10">
    <location>
        <begin position="53"/>
        <end position="180"/>
    </location>
</feature>
<comment type="catalytic activity">
    <reaction evidence="9">
        <text>ATP + H2O = ADP + phosphate + H(+)</text>
        <dbReference type="Rhea" id="RHEA:13065"/>
        <dbReference type="ChEBI" id="CHEBI:15377"/>
        <dbReference type="ChEBI" id="CHEBI:15378"/>
        <dbReference type="ChEBI" id="CHEBI:30616"/>
        <dbReference type="ChEBI" id="CHEBI:43474"/>
        <dbReference type="ChEBI" id="CHEBI:456216"/>
    </reaction>
</comment>
<feature type="binding site" evidence="9">
    <location>
        <position position="183"/>
    </location>
    <ligand>
        <name>ATP</name>
        <dbReference type="ChEBI" id="CHEBI:30616"/>
    </ligand>
</feature>
<dbReference type="HAMAP" id="MF_00016">
    <property type="entry name" value="DNA_HJ_migration_RuvB"/>
    <property type="match status" value="1"/>
</dbReference>
<feature type="binding site" evidence="9">
    <location>
        <position position="23"/>
    </location>
    <ligand>
        <name>ATP</name>
        <dbReference type="ChEBI" id="CHEBI:30616"/>
    </ligand>
</feature>
<dbReference type="InterPro" id="IPR036388">
    <property type="entry name" value="WH-like_DNA-bd_sf"/>
</dbReference>
<feature type="binding site" evidence="9">
    <location>
        <position position="220"/>
    </location>
    <ligand>
        <name>ATP</name>
        <dbReference type="ChEBI" id="CHEBI:30616"/>
    </ligand>
</feature>
<dbReference type="EMBL" id="JAGKTC010000002">
    <property type="protein sequence ID" value="MBP3984573.1"/>
    <property type="molecule type" value="Genomic_DNA"/>
</dbReference>
<dbReference type="Gene3D" id="3.40.50.300">
    <property type="entry name" value="P-loop containing nucleotide triphosphate hydrolases"/>
    <property type="match status" value="1"/>
</dbReference>
<dbReference type="PANTHER" id="PTHR42848:SF1">
    <property type="entry name" value="HOLLIDAY JUNCTION BRANCH MIGRATION COMPLEX SUBUNIT RUVB"/>
    <property type="match status" value="1"/>
</dbReference>
<sequence length="343" mass="37603">MTDDRLISAGATREDDLAEASIRPKKLDEYLGQQPVREQLGIYIEAAKGRGEALDHVLIFGPPGLGKTTLSHVIANELGVNLRVTSGPVIEKAGDLAALLTNLQPHDVLFVDEIHRLSPVVEEVLYPAMEDFQIDIMIGEGPAARSIKLDLPPFTLIGATTRAGLLTAPLRDRFGIVQRLEFYSPDELTRIVQRSARILGIDCAAEGAVEIARRSRGTPRIANRLLRRVRDYAQVRAGGAIGHDVAHAAMQMLKVDPEGFDELDRRLLRMIIDNFDGGPVGVESLAAALSEERGTLEDVVEPYLIQQGFLVRTARGRIATRKAYLHLGLEPKRDATGVTENLF</sequence>
<dbReference type="NCBIfam" id="NF000868">
    <property type="entry name" value="PRK00080.1"/>
    <property type="match status" value="1"/>
</dbReference>
<keyword evidence="2 9" id="KW-0547">Nucleotide-binding</keyword>
<dbReference type="AlphaFoldDB" id="A0A941AWS9"/>
<feature type="binding site" evidence="9">
    <location>
        <position position="317"/>
    </location>
    <ligand>
        <name>DNA</name>
        <dbReference type="ChEBI" id="CHEBI:16991"/>
    </ligand>
</feature>
<feature type="binding site" evidence="9">
    <location>
        <position position="68"/>
    </location>
    <ligand>
        <name>ATP</name>
        <dbReference type="ChEBI" id="CHEBI:30616"/>
    </ligand>
</feature>
<dbReference type="InterPro" id="IPR036390">
    <property type="entry name" value="WH_DNA-bd_sf"/>
</dbReference>
<dbReference type="GO" id="GO:0000400">
    <property type="term" value="F:four-way junction DNA binding"/>
    <property type="evidence" value="ECO:0007669"/>
    <property type="project" value="UniProtKB-UniRule"/>
</dbReference>
<evidence type="ECO:0000256" key="9">
    <source>
        <dbReference type="HAMAP-Rule" id="MF_00016"/>
    </source>
</evidence>
<gene>
    <name evidence="9 11" type="primary">ruvB</name>
    <name evidence="11" type="ORF">J5837_09100</name>
</gene>
<keyword evidence="5 9" id="KW-0067">ATP-binding</keyword>
<dbReference type="Proteomes" id="UP000673447">
    <property type="component" value="Unassembled WGS sequence"/>
</dbReference>
<accession>A0A941AWS9</accession>
<feature type="binding site" evidence="9">
    <location>
        <position position="67"/>
    </location>
    <ligand>
        <name>ATP</name>
        <dbReference type="ChEBI" id="CHEBI:30616"/>
    </ligand>
</feature>
<comment type="subunit">
    <text evidence="9">Homohexamer. Forms an RuvA(8)-RuvB(12)-Holliday junction (HJ) complex. HJ DNA is sandwiched between 2 RuvA tetramers; dsDNA enters through RuvA and exits via RuvB. An RuvB hexamer assembles on each DNA strand where it exits the tetramer. Each RuvB hexamer is contacted by two RuvA subunits (via domain III) on 2 adjacent RuvB subunits; this complex drives branch migration. In the full resolvosome a probable DNA-RuvA(4)-RuvB(12)-RuvC(2) complex forms which resolves the HJ.</text>
</comment>
<dbReference type="GO" id="GO:0005524">
    <property type="term" value="F:ATP binding"/>
    <property type="evidence" value="ECO:0007669"/>
    <property type="project" value="UniProtKB-UniRule"/>
</dbReference>
<comment type="similarity">
    <text evidence="9">Belongs to the RuvB family.</text>
</comment>
<dbReference type="PANTHER" id="PTHR42848">
    <property type="match status" value="1"/>
</dbReference>
<evidence type="ECO:0000256" key="5">
    <source>
        <dbReference type="ARBA" id="ARBA00022840"/>
    </source>
</evidence>
<dbReference type="InterPro" id="IPR008824">
    <property type="entry name" value="RuvB-like_N"/>
</dbReference>
<keyword evidence="1 9" id="KW-0963">Cytoplasm</keyword>
<dbReference type="InterPro" id="IPR008823">
    <property type="entry name" value="RuvB_wg_C"/>
</dbReference>
<comment type="domain">
    <text evidence="9">Has 3 domains, the large (RuvB-L) and small ATPase (RuvB-S) domains and the C-terminal head (RuvB-H) domain. The head domain binds DNA, while the ATPase domains jointly bind ATP, ADP or are empty depending on the state of the subunit in the translocation cycle. During a single DNA translocation step the structure of each domain remains the same, but their relative positions change.</text>
</comment>
<dbReference type="GO" id="GO:0006310">
    <property type="term" value="P:DNA recombination"/>
    <property type="evidence" value="ECO:0007669"/>
    <property type="project" value="UniProtKB-UniRule"/>
</dbReference>
<dbReference type="GO" id="GO:0009378">
    <property type="term" value="F:four-way junction helicase activity"/>
    <property type="evidence" value="ECO:0007669"/>
    <property type="project" value="InterPro"/>
</dbReference>
<evidence type="ECO:0000259" key="10">
    <source>
        <dbReference type="SMART" id="SM00382"/>
    </source>
</evidence>
<keyword evidence="11" id="KW-0347">Helicase</keyword>
<comment type="subcellular location">
    <subcellularLocation>
        <location evidence="9">Cytoplasm</location>
    </subcellularLocation>
</comment>
<feature type="binding site" evidence="9">
    <location>
        <position position="293"/>
    </location>
    <ligand>
        <name>DNA</name>
        <dbReference type="ChEBI" id="CHEBI:16991"/>
    </ligand>
</feature>
<feature type="binding site" evidence="9">
    <location>
        <begin position="130"/>
        <end position="132"/>
    </location>
    <ligand>
        <name>ATP</name>
        <dbReference type="ChEBI" id="CHEBI:30616"/>
    </ligand>
</feature>
<comment type="caution">
    <text evidence="9">Lacks conserved residue(s) required for the propagation of feature annotation.</text>
</comment>
<dbReference type="EC" id="3.6.4.-" evidence="9"/>